<keyword evidence="1" id="KW-0812">Transmembrane</keyword>
<gene>
    <name evidence="2" type="ORF">MONBRDRAFT_8220</name>
</gene>
<dbReference type="Proteomes" id="UP000001357">
    <property type="component" value="Unassembled WGS sequence"/>
</dbReference>
<sequence>MPRVYGGSFSEAFGAARRDLGKYGIFSWNGSSYTCLYKEEVEAVKKEPKPVRNLPAAEAVESELPVWTKQLINELGASFSAVYAIFSAQSQIEVAATALASMLGLSVPACIGLLALLSFTIMYLLERKGIPITNCL</sequence>
<proteinExistence type="predicted"/>
<protein>
    <submittedName>
        <fullName evidence="2">Uncharacterized protein</fullName>
    </submittedName>
</protein>
<evidence type="ECO:0000256" key="1">
    <source>
        <dbReference type="SAM" id="Phobius"/>
    </source>
</evidence>
<keyword evidence="1" id="KW-0472">Membrane</keyword>
<accession>A9UZE6</accession>
<dbReference type="KEGG" id="mbr:MONBRDRAFT_8220"/>
<keyword evidence="1" id="KW-1133">Transmembrane helix</keyword>
<dbReference type="GeneID" id="5891033"/>
<dbReference type="EMBL" id="CH991551">
    <property type="protein sequence ID" value="EDQ89219.1"/>
    <property type="molecule type" value="Genomic_DNA"/>
</dbReference>
<evidence type="ECO:0000313" key="2">
    <source>
        <dbReference type="EMBL" id="EDQ89219.1"/>
    </source>
</evidence>
<organism evidence="2 3">
    <name type="scientific">Monosiga brevicollis</name>
    <name type="common">Choanoflagellate</name>
    <dbReference type="NCBI Taxonomy" id="81824"/>
    <lineage>
        <taxon>Eukaryota</taxon>
        <taxon>Choanoflagellata</taxon>
        <taxon>Craspedida</taxon>
        <taxon>Salpingoecidae</taxon>
        <taxon>Monosiga</taxon>
    </lineage>
</organism>
<dbReference type="AlphaFoldDB" id="A9UZE6"/>
<dbReference type="InParanoid" id="A9UZE6"/>
<evidence type="ECO:0000313" key="3">
    <source>
        <dbReference type="Proteomes" id="UP000001357"/>
    </source>
</evidence>
<reference evidence="2 3" key="1">
    <citation type="journal article" date="2008" name="Nature">
        <title>The genome of the choanoflagellate Monosiga brevicollis and the origin of metazoans.</title>
        <authorList>
            <consortium name="JGI Sequencing"/>
            <person name="King N."/>
            <person name="Westbrook M.J."/>
            <person name="Young S.L."/>
            <person name="Kuo A."/>
            <person name="Abedin M."/>
            <person name="Chapman J."/>
            <person name="Fairclough S."/>
            <person name="Hellsten U."/>
            <person name="Isogai Y."/>
            <person name="Letunic I."/>
            <person name="Marr M."/>
            <person name="Pincus D."/>
            <person name="Putnam N."/>
            <person name="Rokas A."/>
            <person name="Wright K.J."/>
            <person name="Zuzow R."/>
            <person name="Dirks W."/>
            <person name="Good M."/>
            <person name="Goodstein D."/>
            <person name="Lemons D."/>
            <person name="Li W."/>
            <person name="Lyons J.B."/>
            <person name="Morris A."/>
            <person name="Nichols S."/>
            <person name="Richter D.J."/>
            <person name="Salamov A."/>
            <person name="Bork P."/>
            <person name="Lim W.A."/>
            <person name="Manning G."/>
            <person name="Miller W.T."/>
            <person name="McGinnis W."/>
            <person name="Shapiro H."/>
            <person name="Tjian R."/>
            <person name="Grigoriev I.V."/>
            <person name="Rokhsar D."/>
        </authorList>
    </citation>
    <scope>NUCLEOTIDE SEQUENCE [LARGE SCALE GENOMIC DNA]</scope>
    <source>
        <strain evidence="3">MX1 / ATCC 50154</strain>
    </source>
</reference>
<feature type="transmembrane region" description="Helical" evidence="1">
    <location>
        <begin position="105"/>
        <end position="125"/>
    </location>
</feature>
<name>A9UZE6_MONBE</name>
<keyword evidence="3" id="KW-1185">Reference proteome</keyword>
<dbReference type="RefSeq" id="XP_001745795.1">
    <property type="nucleotide sequence ID" value="XM_001745743.1"/>
</dbReference>